<proteinExistence type="predicted"/>
<keyword evidence="1" id="KW-0175">Coiled coil</keyword>
<dbReference type="AlphaFoldDB" id="A0A1F6N1L5"/>
<protein>
    <submittedName>
        <fullName evidence="2">Uncharacterized protein</fullName>
    </submittedName>
</protein>
<name>A0A1F6N1L5_9BACT</name>
<organism evidence="2 3">
    <name type="scientific">Candidatus Magasanikbacteria bacterium RIFCSPLOWO2_01_FULL_40_15</name>
    <dbReference type="NCBI Taxonomy" id="1798686"/>
    <lineage>
        <taxon>Bacteria</taxon>
        <taxon>Candidatus Magasanikiibacteriota</taxon>
    </lineage>
</organism>
<dbReference type="EMBL" id="MFQH01000022">
    <property type="protein sequence ID" value="OGH77827.1"/>
    <property type="molecule type" value="Genomic_DNA"/>
</dbReference>
<feature type="coiled-coil region" evidence="1">
    <location>
        <begin position="20"/>
        <end position="47"/>
    </location>
</feature>
<reference evidence="2 3" key="1">
    <citation type="journal article" date="2016" name="Nat. Commun.">
        <title>Thousands of microbial genomes shed light on interconnected biogeochemical processes in an aquifer system.</title>
        <authorList>
            <person name="Anantharaman K."/>
            <person name="Brown C.T."/>
            <person name="Hug L.A."/>
            <person name="Sharon I."/>
            <person name="Castelle C.J."/>
            <person name="Probst A.J."/>
            <person name="Thomas B.C."/>
            <person name="Singh A."/>
            <person name="Wilkins M.J."/>
            <person name="Karaoz U."/>
            <person name="Brodie E.L."/>
            <person name="Williams K.H."/>
            <person name="Hubbard S.S."/>
            <person name="Banfield J.F."/>
        </authorList>
    </citation>
    <scope>NUCLEOTIDE SEQUENCE [LARGE SCALE GENOMIC DNA]</scope>
</reference>
<evidence type="ECO:0000313" key="2">
    <source>
        <dbReference type="EMBL" id="OGH77827.1"/>
    </source>
</evidence>
<gene>
    <name evidence="2" type="ORF">A2983_00325</name>
</gene>
<sequence>MDTPVQPSINNNEDNDPAHYERLLALYNALEEELLNLQAQGKLLRHQAHIILDKQKMLQVLQDISHHR</sequence>
<comment type="caution">
    <text evidence="2">The sequence shown here is derived from an EMBL/GenBank/DDBJ whole genome shotgun (WGS) entry which is preliminary data.</text>
</comment>
<accession>A0A1F6N1L5</accession>
<evidence type="ECO:0000313" key="3">
    <source>
        <dbReference type="Proteomes" id="UP000177040"/>
    </source>
</evidence>
<dbReference type="Proteomes" id="UP000177040">
    <property type="component" value="Unassembled WGS sequence"/>
</dbReference>
<evidence type="ECO:0000256" key="1">
    <source>
        <dbReference type="SAM" id="Coils"/>
    </source>
</evidence>